<dbReference type="Pfam" id="PF06013">
    <property type="entry name" value="WXG100"/>
    <property type="match status" value="1"/>
</dbReference>
<dbReference type="EMBL" id="JAERRI010000007">
    <property type="protein sequence ID" value="MBL1090684.1"/>
    <property type="molecule type" value="Genomic_DNA"/>
</dbReference>
<accession>A0ABS1MSF7</accession>
<dbReference type="InterPro" id="IPR036689">
    <property type="entry name" value="ESAT-6-like_sf"/>
</dbReference>
<proteinExistence type="inferred from homology"/>
<comment type="similarity">
    <text evidence="1">Belongs to the WXG100 family.</text>
</comment>
<dbReference type="RefSeq" id="WP_201804336.1">
    <property type="nucleotide sequence ID" value="NZ_JAERRI010000007.1"/>
</dbReference>
<dbReference type="NCBIfam" id="TIGR03930">
    <property type="entry name" value="WXG100_ESAT6"/>
    <property type="match status" value="1"/>
</dbReference>
<dbReference type="Gene3D" id="1.10.287.1060">
    <property type="entry name" value="ESAT-6-like"/>
    <property type="match status" value="1"/>
</dbReference>
<evidence type="ECO:0000313" key="3">
    <source>
        <dbReference type="Proteomes" id="UP000629371"/>
    </source>
</evidence>
<protein>
    <recommendedName>
        <fullName evidence="1">ESAT-6-like protein</fullName>
    </recommendedName>
</protein>
<dbReference type="SUPFAM" id="SSF140453">
    <property type="entry name" value="EsxAB dimer-like"/>
    <property type="match status" value="1"/>
</dbReference>
<keyword evidence="3" id="KW-1185">Reference proteome</keyword>
<name>A0ABS1MSF7_9ACTN</name>
<evidence type="ECO:0000313" key="2">
    <source>
        <dbReference type="EMBL" id="MBL1090684.1"/>
    </source>
</evidence>
<dbReference type="InterPro" id="IPR010310">
    <property type="entry name" value="T7SS_ESAT-6-like"/>
</dbReference>
<dbReference type="Proteomes" id="UP000629371">
    <property type="component" value="Unassembled WGS sequence"/>
</dbReference>
<sequence>MEIEGMRAALAAFREADSQARTQLSAMREQQSVLMSHWDGPAATSYGGALNAWLEDFQRVVSALDKMLNTLEQNTGVYSTTHEETQQAVVALKGKMHSALNLH</sequence>
<evidence type="ECO:0000256" key="1">
    <source>
        <dbReference type="RuleBase" id="RU362001"/>
    </source>
</evidence>
<gene>
    <name evidence="2" type="ORF">JK360_14975</name>
</gene>
<organism evidence="2 3">
    <name type="scientific">Streptomyces siderophoricus</name>
    <dbReference type="NCBI Taxonomy" id="2802281"/>
    <lineage>
        <taxon>Bacteria</taxon>
        <taxon>Bacillati</taxon>
        <taxon>Actinomycetota</taxon>
        <taxon>Actinomycetes</taxon>
        <taxon>Kitasatosporales</taxon>
        <taxon>Streptomycetaceae</taxon>
        <taxon>Streptomyces</taxon>
    </lineage>
</organism>
<reference evidence="2 3" key="1">
    <citation type="submission" date="2021-01" db="EMBL/GenBank/DDBJ databases">
        <title>WGS of actinomycetes isolated from Thailand.</title>
        <authorList>
            <person name="Thawai C."/>
        </authorList>
    </citation>
    <scope>NUCLEOTIDE SEQUENCE [LARGE SCALE GENOMIC DNA]</scope>
    <source>
        <strain evidence="2 3">CH9-7</strain>
    </source>
</reference>
<comment type="caution">
    <text evidence="2">The sequence shown here is derived from an EMBL/GenBank/DDBJ whole genome shotgun (WGS) entry which is preliminary data.</text>
</comment>